<dbReference type="EMBL" id="LVVL01000001">
    <property type="protein sequence ID" value="OAN14747.1"/>
    <property type="molecule type" value="Genomic_DNA"/>
</dbReference>
<keyword evidence="2" id="KW-0238">DNA-binding</keyword>
<evidence type="ECO:0000256" key="1">
    <source>
        <dbReference type="ARBA" id="ARBA00023015"/>
    </source>
</evidence>
<dbReference type="InterPro" id="IPR012925">
    <property type="entry name" value="TipAS_dom"/>
</dbReference>
<dbReference type="InterPro" id="IPR036244">
    <property type="entry name" value="TipA-like_antibiotic-bd"/>
</dbReference>
<dbReference type="InterPro" id="IPR009061">
    <property type="entry name" value="DNA-bd_dom_put_sf"/>
</dbReference>
<comment type="caution">
    <text evidence="6">The sequence shown here is derived from an EMBL/GenBank/DDBJ whole genome shotgun (WGS) entry which is preliminary data.</text>
</comment>
<evidence type="ECO:0000256" key="4">
    <source>
        <dbReference type="ARBA" id="ARBA00023163"/>
    </source>
</evidence>
<dbReference type="PANTHER" id="PTHR30204">
    <property type="entry name" value="REDOX-CYCLING DRUG-SENSING TRANSCRIPTIONAL ACTIVATOR SOXR"/>
    <property type="match status" value="1"/>
</dbReference>
<dbReference type="PANTHER" id="PTHR30204:SF90">
    <property type="entry name" value="HTH-TYPE TRANSCRIPTIONAL ACTIVATOR MTA"/>
    <property type="match status" value="1"/>
</dbReference>
<sequence length="254" mass="30005">MYSTQQLARLAGVSKRTLYHYESIGLLTPSHRTPAGHRRYSRTELHRLQQILLYRELHVPLSQIPHLLEGNRMEASAVLRDQIQRLQETALHYQTLIDLATQTLQSIEGGINMNDEQLFRGLRHEELTALEAQHAEEVKTHYAETEAYRISQIRQQRRSPQEAEQLSLQHKQLDQRLTRLYRTHRPVHDPEVQQVVRDQHAFIDQHYYPCDLTHFQSLGQLYVTDQRFRNYYETYEPGLADFYAAAITVYTQTR</sequence>
<evidence type="ECO:0000313" key="6">
    <source>
        <dbReference type="EMBL" id="OAN14747.1"/>
    </source>
</evidence>
<protein>
    <recommendedName>
        <fullName evidence="5">HTH merR-type domain-containing protein</fullName>
    </recommendedName>
</protein>
<dbReference type="SUPFAM" id="SSF89082">
    <property type="entry name" value="Antibiotic binding domain of TipA-like multidrug resistance regulators"/>
    <property type="match status" value="1"/>
</dbReference>
<dbReference type="PROSITE" id="PS50937">
    <property type="entry name" value="HTH_MERR_2"/>
    <property type="match status" value="1"/>
</dbReference>
<evidence type="ECO:0000259" key="5">
    <source>
        <dbReference type="PROSITE" id="PS50937"/>
    </source>
</evidence>
<dbReference type="SMART" id="SM00422">
    <property type="entry name" value="HTH_MERR"/>
    <property type="match status" value="1"/>
</dbReference>
<gene>
    <name evidence="6" type="ORF">A3783_02090</name>
</gene>
<proteinExistence type="predicted"/>
<dbReference type="Gene3D" id="1.10.1660.10">
    <property type="match status" value="1"/>
</dbReference>
<dbReference type="InterPro" id="IPR000551">
    <property type="entry name" value="MerR-type_HTH_dom"/>
</dbReference>
<dbReference type="Gene3D" id="1.10.490.50">
    <property type="entry name" value="Antibiotic binding domain of TipA-like multidrug resistance regulators"/>
    <property type="match status" value="1"/>
</dbReference>
<keyword evidence="4" id="KW-0804">Transcription</keyword>
<dbReference type="Pfam" id="PF00376">
    <property type="entry name" value="MerR"/>
    <property type="match status" value="1"/>
</dbReference>
<dbReference type="InterPro" id="IPR047057">
    <property type="entry name" value="MerR_fam"/>
</dbReference>
<dbReference type="RefSeq" id="WP_028105865.1">
    <property type="nucleotide sequence ID" value="NZ_LVVL01000001.1"/>
</dbReference>
<dbReference type="SUPFAM" id="SSF46955">
    <property type="entry name" value="Putative DNA-binding domain"/>
    <property type="match status" value="1"/>
</dbReference>
<feature type="domain" description="HTH merR-type" evidence="5">
    <location>
        <begin position="1"/>
        <end position="70"/>
    </location>
</feature>
<organism evidence="6 7">
    <name type="scientific">Exiguobacterium undae</name>
    <dbReference type="NCBI Taxonomy" id="169177"/>
    <lineage>
        <taxon>Bacteria</taxon>
        <taxon>Bacillati</taxon>
        <taxon>Bacillota</taxon>
        <taxon>Bacilli</taxon>
        <taxon>Bacillales</taxon>
        <taxon>Bacillales Family XII. Incertae Sedis</taxon>
        <taxon>Exiguobacterium</taxon>
    </lineage>
</organism>
<evidence type="ECO:0000256" key="2">
    <source>
        <dbReference type="ARBA" id="ARBA00023125"/>
    </source>
</evidence>
<evidence type="ECO:0000313" key="7">
    <source>
        <dbReference type="Proteomes" id="UP000078447"/>
    </source>
</evidence>
<dbReference type="CDD" id="cd01106">
    <property type="entry name" value="HTH_TipAL-Mta"/>
    <property type="match status" value="1"/>
</dbReference>
<reference evidence="6 7" key="1">
    <citation type="submission" date="2016-03" db="EMBL/GenBank/DDBJ databases">
        <authorList>
            <person name="Cho S.-Y."/>
            <person name="Lim S."/>
            <person name="Kim H."/>
            <person name="Soh E.H."/>
            <person name="Moon J.S."/>
        </authorList>
    </citation>
    <scope>NUCLEOTIDE SEQUENCE [LARGE SCALE GENOMIC DNA]</scope>
    <source>
        <strain evidence="6 7">KCTC 3810</strain>
    </source>
</reference>
<name>A0ABX2V956_9BACL</name>
<evidence type="ECO:0000256" key="3">
    <source>
        <dbReference type="ARBA" id="ARBA00023159"/>
    </source>
</evidence>
<keyword evidence="3" id="KW-0010">Activator</keyword>
<keyword evidence="7" id="KW-1185">Reference proteome</keyword>
<keyword evidence="1" id="KW-0805">Transcription regulation</keyword>
<accession>A0ABX2V956</accession>
<dbReference type="Proteomes" id="UP000078447">
    <property type="component" value="Unassembled WGS sequence"/>
</dbReference>
<dbReference type="Pfam" id="PF07739">
    <property type="entry name" value="TipAS"/>
    <property type="match status" value="1"/>
</dbReference>